<evidence type="ECO:0000313" key="1">
    <source>
        <dbReference type="EMBL" id="RXH30901.1"/>
    </source>
</evidence>
<evidence type="ECO:0008006" key="3">
    <source>
        <dbReference type="Google" id="ProtNLM"/>
    </source>
</evidence>
<comment type="caution">
    <text evidence="1">The sequence shown here is derived from an EMBL/GenBank/DDBJ whole genome shotgun (WGS) entry which is preliminary data.</text>
</comment>
<organism evidence="1 2">
    <name type="scientific">Bradyrhizobium zhanjiangense</name>
    <dbReference type="NCBI Taxonomy" id="1325107"/>
    <lineage>
        <taxon>Bacteria</taxon>
        <taxon>Pseudomonadati</taxon>
        <taxon>Pseudomonadota</taxon>
        <taxon>Alphaproteobacteria</taxon>
        <taxon>Hyphomicrobiales</taxon>
        <taxon>Nitrobacteraceae</taxon>
        <taxon>Bradyrhizobium</taxon>
    </lineage>
</organism>
<gene>
    <name evidence="1" type="ORF">XH94_34940</name>
</gene>
<proteinExistence type="predicted"/>
<dbReference type="RefSeq" id="WP_128947304.1">
    <property type="nucleotide sequence ID" value="NZ_LBJM01000093.1"/>
</dbReference>
<dbReference type="EMBL" id="LBJM01000093">
    <property type="protein sequence ID" value="RXH30901.1"/>
    <property type="molecule type" value="Genomic_DNA"/>
</dbReference>
<sequence>MLAIFPKIAGAAGRVVSKDGSVPGFSSWMGFESWVQNGANAPSGNGVVVLSAGSLASSVGQKIMSTLLSAEVEGGLSSS</sequence>
<protein>
    <recommendedName>
        <fullName evidence="3">Penicillin-binding protein transpeptidase domain-containing protein</fullName>
    </recommendedName>
</protein>
<name>A0A4Q0S9Q4_9BRAD</name>
<reference evidence="1 2" key="1">
    <citation type="submission" date="2015-04" db="EMBL/GenBank/DDBJ databases">
        <title>Comparative genomics of rhizobia nodulating Arachis hypogaea in China.</title>
        <authorList>
            <person name="Li Y."/>
        </authorList>
    </citation>
    <scope>NUCLEOTIDE SEQUENCE [LARGE SCALE GENOMIC DNA]</scope>
    <source>
        <strain evidence="1 2">CCBAU 51787</strain>
    </source>
</reference>
<evidence type="ECO:0000313" key="2">
    <source>
        <dbReference type="Proteomes" id="UP000290565"/>
    </source>
</evidence>
<dbReference type="AlphaFoldDB" id="A0A4Q0S9Q4"/>
<dbReference type="Proteomes" id="UP000290565">
    <property type="component" value="Unassembled WGS sequence"/>
</dbReference>
<accession>A0A4Q0S9Q4</accession>